<accession>G0UBI4</accession>
<dbReference type="PANTHER" id="PTHR12997">
    <property type="entry name" value="TYPE I INOSITOL-1,4,5-TRISPHOSPHATE 5-PHOSPHATASE"/>
    <property type="match status" value="1"/>
</dbReference>
<dbReference type="OMA" id="PERIMCA"/>
<proteinExistence type="predicted"/>
<gene>
    <name evidence="2" type="ORF">TVY486_1106640</name>
</gene>
<keyword evidence="1 2" id="KW-0378">Hydrolase</keyword>
<protein>
    <submittedName>
        <fullName evidence="2">Putative eukaryotic release factor 3</fullName>
        <ecNumber evidence="2">3.1.3.56</ecNumber>
    </submittedName>
</protein>
<dbReference type="VEuPathDB" id="TriTrypDB:TvY486_1106640"/>
<organism evidence="2">
    <name type="scientific">Trypanosoma vivax (strain Y486)</name>
    <dbReference type="NCBI Taxonomy" id="1055687"/>
    <lineage>
        <taxon>Eukaryota</taxon>
        <taxon>Discoba</taxon>
        <taxon>Euglenozoa</taxon>
        <taxon>Kinetoplastea</taxon>
        <taxon>Metakinetoplastina</taxon>
        <taxon>Trypanosomatida</taxon>
        <taxon>Trypanosomatidae</taxon>
        <taxon>Trypanosoma</taxon>
        <taxon>Duttonella</taxon>
    </lineage>
</organism>
<evidence type="ECO:0000256" key="1">
    <source>
        <dbReference type="ARBA" id="ARBA00022801"/>
    </source>
</evidence>
<dbReference type="SUPFAM" id="SSF56219">
    <property type="entry name" value="DNase I-like"/>
    <property type="match status" value="1"/>
</dbReference>
<reference evidence="2" key="1">
    <citation type="journal article" date="2012" name="Proc. Natl. Acad. Sci. U.S.A.">
        <title>Antigenic diversity is generated by distinct evolutionary mechanisms in African trypanosome species.</title>
        <authorList>
            <person name="Jackson A.P."/>
            <person name="Berry A."/>
            <person name="Aslett M."/>
            <person name="Allison H.C."/>
            <person name="Burton P."/>
            <person name="Vavrova-Anderson J."/>
            <person name="Brown R."/>
            <person name="Browne H."/>
            <person name="Corton N."/>
            <person name="Hauser H."/>
            <person name="Gamble J."/>
            <person name="Gilderthorp R."/>
            <person name="Marcello L."/>
            <person name="McQuillan J."/>
            <person name="Otto T.D."/>
            <person name="Quail M.A."/>
            <person name="Sanders M.J."/>
            <person name="van Tonder A."/>
            <person name="Ginger M.L."/>
            <person name="Field M.C."/>
            <person name="Barry J.D."/>
            <person name="Hertz-Fowler C."/>
            <person name="Berriman M."/>
        </authorList>
    </citation>
    <scope>NUCLEOTIDE SEQUENCE</scope>
    <source>
        <strain evidence="2">Y486</strain>
    </source>
</reference>
<sequence>MRSLLEGITSTLRLAQKQQSQTLQSRKQGALTEAEYDATMKNRQDDVALLEAVEPLSRTAVASRSQSSCRFTTEAPADLPFRMLLITQNIGAIGPEVPKQAEGGLPALGDELSDAVRLQVRDFVSELRMVVYDCSRCEYDTYLRASRASTEEMMQVISETTGIELVPPLVDVVVIHFQEVGGKRLHKGFNAYFEKALESLLPEAGWTSGLLMESSNEVGRFTAIGSIVYLSHRMCPISSMLSFRHRTFVCVTDDPATYGGSPTYLYHAGKFSNAGESRKGYLLISLRLGTVVVNYLNLHLFNDGAGSDGSPGAPFSCAKLRQEAILEALAECAAFICTGDPLFIFGDFNTRLDLGGLLQHLKETRGIEVEVTSNEVRAPEDFWALFEDSQHSGTIKVYDVEMQRLMDIVAQQSGVELAEFAVRFPPTYKCLAVVDEKVGIPCMRGTSTLEGENMCNERQTAFGCDSNAFSIPERIMCASGREFSRERIPAWCDRIVWNPSSLELMMGRGRRASATGAGSDAAACAEALRRYAYRSFALKHTDHDGVALFF</sequence>
<dbReference type="EMBL" id="HE573027">
    <property type="protein sequence ID" value="CCC53180.1"/>
    <property type="molecule type" value="Genomic_DNA"/>
</dbReference>
<dbReference type="InterPro" id="IPR039737">
    <property type="entry name" value="INPP5A"/>
</dbReference>
<dbReference type="GO" id="GO:0004445">
    <property type="term" value="F:inositol-polyphosphate 5-phosphatase activity"/>
    <property type="evidence" value="ECO:0007669"/>
    <property type="project" value="UniProtKB-EC"/>
</dbReference>
<dbReference type="InterPro" id="IPR036691">
    <property type="entry name" value="Endo/exonu/phosph_ase_sf"/>
</dbReference>
<dbReference type="AlphaFoldDB" id="G0UBI4"/>
<dbReference type="Gene3D" id="3.60.10.10">
    <property type="entry name" value="Endonuclease/exonuclease/phosphatase"/>
    <property type="match status" value="1"/>
</dbReference>
<dbReference type="EC" id="3.1.3.56" evidence="2"/>
<dbReference type="PANTHER" id="PTHR12997:SF2">
    <property type="entry name" value="INOSITOL POLYPHOSPHATE-5-PHOSPHATASE A"/>
    <property type="match status" value="1"/>
</dbReference>
<name>G0UBI4_TRYVY</name>
<evidence type="ECO:0000313" key="2">
    <source>
        <dbReference type="EMBL" id="CCC53180.1"/>
    </source>
</evidence>